<accession>A0A328Q3I2</accession>
<sequence length="102" mass="11876">MNTEQKKQLIKTVEQTSPWERIPTSVEGVFLVKAPEHKNIQSVFVELNPSLRGQPIKKRGVYLKNSNEYEAFQELFNNQKVKELLDVVSECYGKQRSPRIEI</sequence>
<protein>
    <submittedName>
        <fullName evidence="1">Uncharacterized protein</fullName>
    </submittedName>
</protein>
<dbReference type="Proteomes" id="UP000248557">
    <property type="component" value="Unassembled WGS sequence"/>
</dbReference>
<organism evidence="1 2">
    <name type="scientific">Methanosphaera stadtmanae</name>
    <dbReference type="NCBI Taxonomy" id="2317"/>
    <lineage>
        <taxon>Archaea</taxon>
        <taxon>Methanobacteriati</taxon>
        <taxon>Methanobacteriota</taxon>
        <taxon>Methanomada group</taxon>
        <taxon>Methanobacteria</taxon>
        <taxon>Methanobacteriales</taxon>
        <taxon>Methanobacteriaceae</taxon>
        <taxon>Methanosphaera</taxon>
    </lineage>
</organism>
<dbReference type="AlphaFoldDB" id="A0A328Q3I2"/>
<dbReference type="EMBL" id="NGJK01000068">
    <property type="protein sequence ID" value="RAP02857.1"/>
    <property type="molecule type" value="Genomic_DNA"/>
</dbReference>
<reference evidence="1 2" key="1">
    <citation type="submission" date="2017-05" db="EMBL/GenBank/DDBJ databases">
        <title>Host range expansion of the Methanosphaera genus to humans and monogastric animals involves recent and extensive reduction in genome content.</title>
        <authorList>
            <person name="Hoedt E.C."/>
            <person name="Volmer J.G."/>
            <person name="Parks D.H."/>
            <person name="Rosewarne C.P."/>
            <person name="Denman S.E."/>
            <person name="Mcsweeney C.S."/>
            <person name="O Cuiv P."/>
            <person name="Hugenholtz P."/>
            <person name="Tyson G.W."/>
            <person name="Morrison M."/>
        </authorList>
    </citation>
    <scope>NUCLEOTIDE SEQUENCE [LARGE SCALE GENOMIC DNA]</scope>
    <source>
        <strain evidence="1 2">PA5</strain>
    </source>
</reference>
<evidence type="ECO:0000313" key="2">
    <source>
        <dbReference type="Proteomes" id="UP000248557"/>
    </source>
</evidence>
<proteinExistence type="predicted"/>
<name>A0A328Q3I2_9EURY</name>
<dbReference type="RefSeq" id="WP_011406664.1">
    <property type="nucleotide sequence ID" value="NZ_CAUHHK010000013.1"/>
</dbReference>
<comment type="caution">
    <text evidence="1">The sequence shown here is derived from an EMBL/GenBank/DDBJ whole genome shotgun (WGS) entry which is preliminary data.</text>
</comment>
<gene>
    <name evidence="1" type="ORF">CA615_05370</name>
</gene>
<evidence type="ECO:0000313" key="1">
    <source>
        <dbReference type="EMBL" id="RAP02857.1"/>
    </source>
</evidence>
<dbReference type="GeneID" id="3856073"/>
<dbReference type="OMA" id="DWERKQT"/>